<dbReference type="PANTHER" id="PTHR47326:SF1">
    <property type="entry name" value="HTH PSQ-TYPE DOMAIN-CONTAINING PROTEIN"/>
    <property type="match status" value="1"/>
</dbReference>
<dbReference type="PANTHER" id="PTHR47326">
    <property type="entry name" value="TRANSPOSABLE ELEMENT TC3 TRANSPOSASE-LIKE PROTEIN"/>
    <property type="match status" value="1"/>
</dbReference>
<name>A0ABQ8THR7_PERAM</name>
<dbReference type="EMBL" id="JAJSOF020000009">
    <property type="protein sequence ID" value="KAJ4446169.1"/>
    <property type="molecule type" value="Genomic_DNA"/>
</dbReference>
<keyword evidence="3" id="KW-1185">Reference proteome</keyword>
<organism evidence="2 3">
    <name type="scientific">Periplaneta americana</name>
    <name type="common">American cockroach</name>
    <name type="synonym">Blatta americana</name>
    <dbReference type="NCBI Taxonomy" id="6978"/>
    <lineage>
        <taxon>Eukaryota</taxon>
        <taxon>Metazoa</taxon>
        <taxon>Ecdysozoa</taxon>
        <taxon>Arthropoda</taxon>
        <taxon>Hexapoda</taxon>
        <taxon>Insecta</taxon>
        <taxon>Pterygota</taxon>
        <taxon>Neoptera</taxon>
        <taxon>Polyneoptera</taxon>
        <taxon>Dictyoptera</taxon>
        <taxon>Blattodea</taxon>
        <taxon>Blattoidea</taxon>
        <taxon>Blattidae</taxon>
        <taxon>Blattinae</taxon>
        <taxon>Periplaneta</taxon>
    </lineage>
</organism>
<dbReference type="Pfam" id="PF16087">
    <property type="entry name" value="DUF4817"/>
    <property type="match status" value="1"/>
</dbReference>
<reference evidence="2 3" key="1">
    <citation type="journal article" date="2022" name="Allergy">
        <title>Genome assembly and annotation of Periplaneta americana reveal a comprehensive cockroach allergen profile.</title>
        <authorList>
            <person name="Wang L."/>
            <person name="Xiong Q."/>
            <person name="Saelim N."/>
            <person name="Wang L."/>
            <person name="Nong W."/>
            <person name="Wan A.T."/>
            <person name="Shi M."/>
            <person name="Liu X."/>
            <person name="Cao Q."/>
            <person name="Hui J.H.L."/>
            <person name="Sookrung N."/>
            <person name="Leung T.F."/>
            <person name="Tungtrongchitr A."/>
            <person name="Tsui S.K.W."/>
        </authorList>
    </citation>
    <scope>NUCLEOTIDE SEQUENCE [LARGE SCALE GENOMIC DNA]</scope>
    <source>
        <strain evidence="2">PWHHKU_190912</strain>
    </source>
</reference>
<evidence type="ECO:0000259" key="1">
    <source>
        <dbReference type="Pfam" id="PF16087"/>
    </source>
</evidence>
<gene>
    <name evidence="2" type="ORF">ANN_12862</name>
</gene>
<evidence type="ECO:0000313" key="3">
    <source>
        <dbReference type="Proteomes" id="UP001148838"/>
    </source>
</evidence>
<dbReference type="Proteomes" id="UP001148838">
    <property type="component" value="Unassembled WGS sequence"/>
</dbReference>
<accession>A0ABQ8THR7</accession>
<protein>
    <recommendedName>
        <fullName evidence="1">DUF4817 domain-containing protein</fullName>
    </recommendedName>
</protein>
<sequence length="237" mass="27749">MGRMQAVQEMMLRRAEGIERQHIRQQPRLHAGAVRDLRVVVITEDIQNVHLLLEYRPHIDVSLTCQHDPKLQEYCAYYENNDSFIAAQRLFRRHYNIHRDDPIPSAHAIKIWIHNFEVTGSALKKSSPGTPENINAIRVSMIRSPTRSARRHAISLGLSNTSIRRILHKNLHVHPYKIQVVQTLKDADKVNRMIFCQKCLDINVNLLFCKIHKIHNMLMSDEAHFHIYGYVNQLNFR</sequence>
<feature type="domain" description="DUF4817" evidence="1">
    <location>
        <begin position="76"/>
        <end position="121"/>
    </location>
</feature>
<proteinExistence type="predicted"/>
<dbReference type="InterPro" id="IPR032135">
    <property type="entry name" value="DUF4817"/>
</dbReference>
<evidence type="ECO:0000313" key="2">
    <source>
        <dbReference type="EMBL" id="KAJ4446169.1"/>
    </source>
</evidence>
<comment type="caution">
    <text evidence="2">The sequence shown here is derived from an EMBL/GenBank/DDBJ whole genome shotgun (WGS) entry which is preliminary data.</text>
</comment>